<dbReference type="PANTHER" id="PTHR34289:SF8">
    <property type="entry name" value="DUF819 DOMAIN-CONTAINING PROTEIN"/>
    <property type="match status" value="1"/>
</dbReference>
<organism evidence="2 3">
    <name type="scientific">Pyramidobacter piscolens W5455</name>
    <dbReference type="NCBI Taxonomy" id="352165"/>
    <lineage>
        <taxon>Bacteria</taxon>
        <taxon>Thermotogati</taxon>
        <taxon>Synergistota</taxon>
        <taxon>Synergistia</taxon>
        <taxon>Synergistales</taxon>
        <taxon>Dethiosulfovibrionaceae</taxon>
        <taxon>Pyramidobacter</taxon>
    </lineage>
</organism>
<feature type="transmembrane region" description="Helical" evidence="1">
    <location>
        <begin position="160"/>
        <end position="181"/>
    </location>
</feature>
<dbReference type="Proteomes" id="UP000006462">
    <property type="component" value="Unassembled WGS sequence"/>
</dbReference>
<evidence type="ECO:0000313" key="3">
    <source>
        <dbReference type="Proteomes" id="UP000006462"/>
    </source>
</evidence>
<feature type="transmembrane region" description="Helical" evidence="1">
    <location>
        <begin position="290"/>
        <end position="308"/>
    </location>
</feature>
<keyword evidence="1" id="KW-1133">Transmembrane helix</keyword>
<keyword evidence="3" id="KW-1185">Reference proteome</keyword>
<feature type="transmembrane region" description="Helical" evidence="1">
    <location>
        <begin position="6"/>
        <end position="25"/>
    </location>
</feature>
<feature type="transmembrane region" description="Helical" evidence="1">
    <location>
        <begin position="217"/>
        <end position="239"/>
    </location>
</feature>
<dbReference type="Pfam" id="PF05684">
    <property type="entry name" value="DUF819"/>
    <property type="match status" value="1"/>
</dbReference>
<feature type="transmembrane region" description="Helical" evidence="1">
    <location>
        <begin position="127"/>
        <end position="148"/>
    </location>
</feature>
<evidence type="ECO:0000256" key="1">
    <source>
        <dbReference type="SAM" id="Phobius"/>
    </source>
</evidence>
<evidence type="ECO:0000313" key="2">
    <source>
        <dbReference type="EMBL" id="EFB90097.1"/>
    </source>
</evidence>
<feature type="transmembrane region" description="Helical" evidence="1">
    <location>
        <begin position="32"/>
        <end position="53"/>
    </location>
</feature>
<protein>
    <recommendedName>
        <fullName evidence="4">DUF819 domain-containing protein</fullName>
    </recommendedName>
</protein>
<feature type="transmembrane region" description="Helical" evidence="1">
    <location>
        <begin position="65"/>
        <end position="81"/>
    </location>
</feature>
<name>A0ABP2HS76_9BACT</name>
<sequence length="397" mass="42262">MSFISADNTWVLWAVMVGTASLSIWLEQTYQWASKVTGCVLALVLMMILANFRVIPTDAPAYDNVWSYVVPLAVPLLLFNCDIRKIGRETGKLLVVYLLSSAGTVAGALLGAFALGKYVPELKAFSAMFTGTYTGGSVNFTAMADAFLTDKKLISAGVVADNLLMAIYFFVLIAIPGIVWFRNHYKHPLVDRMEAGAASANAAADYWKPKPVGLKHIAFNFAAATIIVAASKALAAYFGKTIPATSTALSIVNQLLGNQYLIMTTVTMILATSFPRVFSNAPGASETGTFLIYIFFGVIGAPASIMEIVANSPILFAYAGVVIVMNMVVTFFFGKLFRFNLEDLVVASNANVGGPTTAAAMAISKGWFDLVGPALLVGTLGYVLGNYLGVIVANVVG</sequence>
<dbReference type="InterPro" id="IPR008537">
    <property type="entry name" value="DUF819"/>
</dbReference>
<gene>
    <name evidence="2" type="ORF">HMPREF7215_1818</name>
</gene>
<proteinExistence type="predicted"/>
<keyword evidence="1" id="KW-0472">Membrane</keyword>
<feature type="transmembrane region" description="Helical" evidence="1">
    <location>
        <begin position="93"/>
        <end position="115"/>
    </location>
</feature>
<feature type="transmembrane region" description="Helical" evidence="1">
    <location>
        <begin position="374"/>
        <end position="396"/>
    </location>
</feature>
<reference evidence="2 3" key="1">
    <citation type="submission" date="2009-12" db="EMBL/GenBank/DDBJ databases">
        <authorList>
            <person name="Shrivastava S."/>
            <person name="Madupu R."/>
            <person name="Durkin A.S."/>
            <person name="Torralba M."/>
            <person name="Methe B."/>
            <person name="Sutton G.G."/>
            <person name="Strausberg R.L."/>
            <person name="Nelson K.E."/>
        </authorList>
    </citation>
    <scope>NUCLEOTIDE SEQUENCE [LARGE SCALE GENOMIC DNA]</scope>
    <source>
        <strain evidence="2 3">W5455</strain>
    </source>
</reference>
<keyword evidence="1" id="KW-0812">Transmembrane</keyword>
<feature type="transmembrane region" description="Helical" evidence="1">
    <location>
        <begin position="315"/>
        <end position="334"/>
    </location>
</feature>
<feature type="transmembrane region" description="Helical" evidence="1">
    <location>
        <begin position="260"/>
        <end position="278"/>
    </location>
</feature>
<accession>A0ABP2HS76</accession>
<dbReference type="PANTHER" id="PTHR34289">
    <property type="entry name" value="PROTEIN, PUTATIVE (DUF819)-RELATED"/>
    <property type="match status" value="1"/>
</dbReference>
<dbReference type="EMBL" id="ADFP01000095">
    <property type="protein sequence ID" value="EFB90097.1"/>
    <property type="molecule type" value="Genomic_DNA"/>
</dbReference>
<dbReference type="GeneID" id="90987367"/>
<evidence type="ECO:0008006" key="4">
    <source>
        <dbReference type="Google" id="ProtNLM"/>
    </source>
</evidence>
<dbReference type="RefSeq" id="WP_009165440.1">
    <property type="nucleotide sequence ID" value="NZ_ADFP01000095.1"/>
</dbReference>
<comment type="caution">
    <text evidence="2">The sequence shown here is derived from an EMBL/GenBank/DDBJ whole genome shotgun (WGS) entry which is preliminary data.</text>
</comment>